<proteinExistence type="predicted"/>
<feature type="compositionally biased region" description="Polar residues" evidence="1">
    <location>
        <begin position="14"/>
        <end position="23"/>
    </location>
</feature>
<feature type="compositionally biased region" description="Polar residues" evidence="1">
    <location>
        <begin position="63"/>
        <end position="80"/>
    </location>
</feature>
<comment type="caution">
    <text evidence="2">The sequence shown here is derived from an EMBL/GenBank/DDBJ whole genome shotgun (WGS) entry which is preliminary data.</text>
</comment>
<evidence type="ECO:0000313" key="2">
    <source>
        <dbReference type="EMBL" id="CAH2244070.1"/>
    </source>
</evidence>
<accession>A0A8S4S447</accession>
<evidence type="ECO:0000313" key="3">
    <source>
        <dbReference type="Proteomes" id="UP000838756"/>
    </source>
</evidence>
<keyword evidence="3" id="KW-1185">Reference proteome</keyword>
<name>A0A8S4S447_9NEOP</name>
<dbReference type="EMBL" id="CAKXAJ010025798">
    <property type="protein sequence ID" value="CAH2244070.1"/>
    <property type="molecule type" value="Genomic_DNA"/>
</dbReference>
<reference evidence="2" key="1">
    <citation type="submission" date="2022-03" db="EMBL/GenBank/DDBJ databases">
        <authorList>
            <person name="Lindestad O."/>
        </authorList>
    </citation>
    <scope>NUCLEOTIDE SEQUENCE</scope>
</reference>
<feature type="region of interest" description="Disordered" evidence="1">
    <location>
        <begin position="1"/>
        <end position="80"/>
    </location>
</feature>
<sequence>MQGAHPATRPGQPVSETAGSGTSKAFVRSKETARMTSPRQLPHHSGPSRKSMVKRPALKPHCSTESPGPTVSRSPTSRSAMTFSKTFPISLSKTIGLYADGASSGRSSLQMRHSSSSFQELLPRLIGVKITLTK</sequence>
<dbReference type="AlphaFoldDB" id="A0A8S4S447"/>
<dbReference type="Proteomes" id="UP000838756">
    <property type="component" value="Unassembled WGS sequence"/>
</dbReference>
<organism evidence="2 3">
    <name type="scientific">Pararge aegeria aegeria</name>
    <dbReference type="NCBI Taxonomy" id="348720"/>
    <lineage>
        <taxon>Eukaryota</taxon>
        <taxon>Metazoa</taxon>
        <taxon>Ecdysozoa</taxon>
        <taxon>Arthropoda</taxon>
        <taxon>Hexapoda</taxon>
        <taxon>Insecta</taxon>
        <taxon>Pterygota</taxon>
        <taxon>Neoptera</taxon>
        <taxon>Endopterygota</taxon>
        <taxon>Lepidoptera</taxon>
        <taxon>Glossata</taxon>
        <taxon>Ditrysia</taxon>
        <taxon>Papilionoidea</taxon>
        <taxon>Nymphalidae</taxon>
        <taxon>Satyrinae</taxon>
        <taxon>Satyrini</taxon>
        <taxon>Parargina</taxon>
        <taxon>Pararge</taxon>
    </lineage>
</organism>
<protein>
    <submittedName>
        <fullName evidence="2">Jg18132 protein</fullName>
    </submittedName>
</protein>
<evidence type="ECO:0000256" key="1">
    <source>
        <dbReference type="SAM" id="MobiDB-lite"/>
    </source>
</evidence>
<gene>
    <name evidence="2" type="primary">jg18132</name>
    <name evidence="2" type="ORF">PAEG_LOCUS20077</name>
</gene>